<proteinExistence type="predicted"/>
<feature type="repeat" description="WD" evidence="3">
    <location>
        <begin position="140"/>
        <end position="173"/>
    </location>
</feature>
<dbReference type="SMART" id="SM00320">
    <property type="entry name" value="WD40"/>
    <property type="match status" value="11"/>
</dbReference>
<reference evidence="5" key="1">
    <citation type="submission" date="2022-03" db="EMBL/GenBank/DDBJ databases">
        <authorList>
            <person name="Martin H S."/>
        </authorList>
    </citation>
    <scope>NUCLEOTIDE SEQUENCE</scope>
</reference>
<sequence>AAAARSLCWCTSRLLVGHDDGVLYMWAVQRCALIMRLLPCDGALHALTTLARGSMLLVACTSGTLKIFDFDDIFSHDASGKELPPPLLWEDGAHDLGALCAATIEGGEVAASGGHDGHVRLWRVAPVPGRKRGVVAAGVLCGHTAAVTALCWSRGAAGELLASASLDRTARLWVPLTLTCLRVLHAHSRYLTSVALSHDLRFMLTGSNDRSVRTWAIGNFTLDDDIEPPCLVLSHFGLGDLAGIEPCEHIEDFYEEDLKSEEAIGRDDGYNGAERVWILKDAQVGAINSIAIHKDLLATACSDGSVRVFRWSERLQMLSCERILAAHRYPAVAVDIGAGGALLLSAGLDGRARLWDLQSGCELLSLSGESLCGGEAGGGGVRGACISTHRPPLLLLATDDGALALWSVVQRSSEPLHVYEPFAEAATCCAWTSDGRLCVVGGVGGELRLLAPPPTPSTLRVHSAAHDLGVLSCDFAPLENGIDTNSYMLASAGRDALVKLWRVLLENDSSGEARVSICLLWGVEAHGGAVESVRWGSGVEGARRLATSGADGWARAWLVSAEGRARAVAAVPADEGTGASAASLLGEQLLATGSLAGELALWRLPTIECQYDGEDSDEIVEPRHWRITGVLRWLREYVTRTPEFRLNSSGVCRTLGAPVSPACERLLVQRARDAQLSGRRLLDEPLDGLLELLLPRVETIEEVLNESEIENTDENKEQNNLAIKLKQNPEVDLAFVAEVNDLRTRLHDEIQWLRRDLPSFELEYGAPHSLRCPLTHALLKEPARAADGFSYERANIIDYFFAVDGAVSPMNGRRMQSALVAPNIGLRQQLREYLAAGVPLHSQ</sequence>
<dbReference type="SUPFAM" id="SSF57850">
    <property type="entry name" value="RING/U-box"/>
    <property type="match status" value="1"/>
</dbReference>
<dbReference type="Proteomes" id="UP000837857">
    <property type="component" value="Chromosome 15"/>
</dbReference>
<feature type="repeat" description="WD" evidence="3">
    <location>
        <begin position="184"/>
        <end position="215"/>
    </location>
</feature>
<dbReference type="PANTHER" id="PTHR19848:SF8">
    <property type="entry name" value="F-BOX AND WD REPEAT DOMAIN CONTAINING 7"/>
    <property type="match status" value="1"/>
</dbReference>
<evidence type="ECO:0000256" key="3">
    <source>
        <dbReference type="PROSITE-ProRule" id="PRU00221"/>
    </source>
</evidence>
<dbReference type="PROSITE" id="PS50082">
    <property type="entry name" value="WD_REPEATS_2"/>
    <property type="match status" value="3"/>
</dbReference>
<dbReference type="Pfam" id="PF00400">
    <property type="entry name" value="WD40"/>
    <property type="match status" value="3"/>
</dbReference>
<feature type="repeat" description="WD" evidence="3">
    <location>
        <begin position="324"/>
        <end position="365"/>
    </location>
</feature>
<keyword evidence="2" id="KW-0677">Repeat</keyword>
<feature type="non-terminal residue" evidence="5">
    <location>
        <position position="843"/>
    </location>
</feature>
<keyword evidence="1 3" id="KW-0853">WD repeat</keyword>
<keyword evidence="6" id="KW-1185">Reference proteome</keyword>
<dbReference type="SMART" id="SM00504">
    <property type="entry name" value="Ubox"/>
    <property type="match status" value="1"/>
</dbReference>
<protein>
    <recommendedName>
        <fullName evidence="4">U-box domain-containing protein</fullName>
    </recommendedName>
</protein>
<evidence type="ECO:0000313" key="5">
    <source>
        <dbReference type="EMBL" id="CAH2044373.1"/>
    </source>
</evidence>
<dbReference type="PROSITE" id="PS00678">
    <property type="entry name" value="WD_REPEATS_1"/>
    <property type="match status" value="1"/>
</dbReference>
<accession>A0ABN8I3M7</accession>
<dbReference type="InterPro" id="IPR019775">
    <property type="entry name" value="WD40_repeat_CS"/>
</dbReference>
<dbReference type="Pfam" id="PF04564">
    <property type="entry name" value="U-box"/>
    <property type="match status" value="1"/>
</dbReference>
<dbReference type="InterPro" id="IPR015943">
    <property type="entry name" value="WD40/YVTN_repeat-like_dom_sf"/>
</dbReference>
<evidence type="ECO:0000259" key="4">
    <source>
        <dbReference type="PROSITE" id="PS51698"/>
    </source>
</evidence>
<evidence type="ECO:0000256" key="2">
    <source>
        <dbReference type="ARBA" id="ARBA00022737"/>
    </source>
</evidence>
<dbReference type="InterPro" id="IPR001680">
    <property type="entry name" value="WD40_rpt"/>
</dbReference>
<organism evidence="5 6">
    <name type="scientific">Iphiclides podalirius</name>
    <name type="common">scarce swallowtail</name>
    <dbReference type="NCBI Taxonomy" id="110791"/>
    <lineage>
        <taxon>Eukaryota</taxon>
        <taxon>Metazoa</taxon>
        <taxon>Ecdysozoa</taxon>
        <taxon>Arthropoda</taxon>
        <taxon>Hexapoda</taxon>
        <taxon>Insecta</taxon>
        <taxon>Pterygota</taxon>
        <taxon>Neoptera</taxon>
        <taxon>Endopterygota</taxon>
        <taxon>Lepidoptera</taxon>
        <taxon>Glossata</taxon>
        <taxon>Ditrysia</taxon>
        <taxon>Papilionoidea</taxon>
        <taxon>Papilionidae</taxon>
        <taxon>Papilioninae</taxon>
        <taxon>Iphiclides</taxon>
    </lineage>
</organism>
<gene>
    <name evidence="5" type="ORF">IPOD504_LOCUS4704</name>
</gene>
<name>A0ABN8I3M7_9NEOP</name>
<dbReference type="EMBL" id="OW152827">
    <property type="protein sequence ID" value="CAH2044373.1"/>
    <property type="molecule type" value="Genomic_DNA"/>
</dbReference>
<dbReference type="SUPFAM" id="SSF50978">
    <property type="entry name" value="WD40 repeat-like"/>
    <property type="match status" value="3"/>
</dbReference>
<dbReference type="Gene3D" id="2.130.10.10">
    <property type="entry name" value="YVTN repeat-like/Quinoprotein amine dehydrogenase"/>
    <property type="match status" value="4"/>
</dbReference>
<dbReference type="InterPro" id="IPR013083">
    <property type="entry name" value="Znf_RING/FYVE/PHD"/>
</dbReference>
<feature type="domain" description="U-box" evidence="4">
    <location>
        <begin position="765"/>
        <end position="840"/>
    </location>
</feature>
<dbReference type="PROSITE" id="PS50294">
    <property type="entry name" value="WD_REPEATS_REGION"/>
    <property type="match status" value="3"/>
</dbReference>
<dbReference type="PROSITE" id="PS51698">
    <property type="entry name" value="U_BOX"/>
    <property type="match status" value="1"/>
</dbReference>
<dbReference type="PANTHER" id="PTHR19848">
    <property type="entry name" value="WD40 REPEAT PROTEIN"/>
    <property type="match status" value="1"/>
</dbReference>
<feature type="non-terminal residue" evidence="5">
    <location>
        <position position="1"/>
    </location>
</feature>
<evidence type="ECO:0000313" key="6">
    <source>
        <dbReference type="Proteomes" id="UP000837857"/>
    </source>
</evidence>
<dbReference type="Gene3D" id="3.30.40.10">
    <property type="entry name" value="Zinc/RING finger domain, C3HC4 (zinc finger)"/>
    <property type="match status" value="1"/>
</dbReference>
<dbReference type="InterPro" id="IPR036322">
    <property type="entry name" value="WD40_repeat_dom_sf"/>
</dbReference>
<evidence type="ECO:0000256" key="1">
    <source>
        <dbReference type="ARBA" id="ARBA00022574"/>
    </source>
</evidence>
<dbReference type="InterPro" id="IPR003613">
    <property type="entry name" value="Ubox_domain"/>
</dbReference>